<keyword evidence="10" id="KW-0804">Transcription</keyword>
<dbReference type="PROSITE" id="PS00036">
    <property type="entry name" value="BZIP_BASIC"/>
    <property type="match status" value="1"/>
</dbReference>
<dbReference type="GO" id="GO:0000978">
    <property type="term" value="F:RNA polymerase II cis-regulatory region sequence-specific DNA binding"/>
    <property type="evidence" value="ECO:0007669"/>
    <property type="project" value="TreeGrafter"/>
</dbReference>
<keyword evidence="12" id="KW-0539">Nucleus</keyword>
<evidence type="ECO:0000256" key="1">
    <source>
        <dbReference type="ARBA" id="ARBA00004123"/>
    </source>
</evidence>
<dbReference type="KEGG" id="pmrn:116938995"/>
<dbReference type="GO" id="GO:0030968">
    <property type="term" value="P:endoplasmic reticulum unfolded protein response"/>
    <property type="evidence" value="ECO:0007669"/>
    <property type="project" value="TreeGrafter"/>
</dbReference>
<sequence length="785" mass="85040">MATEYISELDSRFFADNLLMKEDWDGCLYDLENMDIPDDPEDPFGILRDHSHMDEDNDIELKLESLSPSSSSSSSSDPWSHVYTEIFQDVLIKEEPPSPPSSNSSEVLISTVVESSQKQAASAAPCLGVKLEGPPTPPYCVGDIPSPPRTQASGSPPSHTQAILEWPKREPKHEALAPATGLVPTQCQQKAPQLLQSNLALPSGITAAPNTAKTLILQPVTSLVPQTIAFQAKPAAQPVVLSTGGLTRLPAQCLLKQPQPGLGRTQLAHGPCNLPPGGLANGLPNGTANGVVAKGMANGLTTKMANGVTGTSVAGLCSPTFVGSVSASASGACLSPPASTAPPTTAAAAAAAAVVKRIVPLQPPSRDPYGRDVDVKVLKRQQRMIKNRESACQSRRKKKEYVTGLEARLRDALGENERLRRDNAELKQRLEGLITENTQLKGGGVSGRRAVCVMALFCFLALTWSPGRFMESDTVPLGAVQPPAELTLRHGRHLLAVPREPPAFHTQPHPHSPRKHHVYTNKTTSLANGKELLVTVNSSLPSLRPPSCPHFNKTESLRLADELRGWVYRHEVERRKVTKRWQPKPPSPPKFTTKRSSIGRILSIPHPDATRAMPSNQLQLYGGPAQGYIDFLEAIDRQDDTFYVVSFSRDHLLLPAMSHNKTRRPKMSLVMPAMALNDSLVDAGPAGYETMMQVDCEVTNTRIVRIRSSSVPPSLRRASHDNATGSYSTNKDTSPQDPTHRGDEPPLRTRAALSRRRLERAASQNASDAYRNAQVPVSIDGEGDF</sequence>
<protein>
    <submittedName>
        <fullName evidence="17">Cyclic AMP-dependent transcription factor ATF-6 beta-like</fullName>
    </submittedName>
</protein>
<dbReference type="CDD" id="cd14700">
    <property type="entry name" value="bZIP_ATF6"/>
    <property type="match status" value="1"/>
</dbReference>
<dbReference type="SMART" id="SM00338">
    <property type="entry name" value="BRLZ"/>
    <property type="match status" value="1"/>
</dbReference>
<evidence type="ECO:0000256" key="13">
    <source>
        <dbReference type="SAM" id="Coils"/>
    </source>
</evidence>
<evidence type="ECO:0000256" key="8">
    <source>
        <dbReference type="ARBA" id="ARBA00023125"/>
    </source>
</evidence>
<dbReference type="InterPro" id="IPR046347">
    <property type="entry name" value="bZIP_sf"/>
</dbReference>
<evidence type="ECO:0000256" key="6">
    <source>
        <dbReference type="ARBA" id="ARBA00022989"/>
    </source>
</evidence>
<evidence type="ECO:0000256" key="4">
    <source>
        <dbReference type="ARBA" id="ARBA00022692"/>
    </source>
</evidence>
<keyword evidence="13" id="KW-0175">Coiled coil</keyword>
<evidence type="ECO:0000256" key="3">
    <source>
        <dbReference type="ARBA" id="ARBA00009050"/>
    </source>
</evidence>
<proteinExistence type="inferred from homology"/>
<dbReference type="SUPFAM" id="SSF57959">
    <property type="entry name" value="Leucine zipper domain"/>
    <property type="match status" value="1"/>
</dbReference>
<organism evidence="16 17">
    <name type="scientific">Petromyzon marinus</name>
    <name type="common">Sea lamprey</name>
    <dbReference type="NCBI Taxonomy" id="7757"/>
    <lineage>
        <taxon>Eukaryota</taxon>
        <taxon>Metazoa</taxon>
        <taxon>Chordata</taxon>
        <taxon>Craniata</taxon>
        <taxon>Vertebrata</taxon>
        <taxon>Cyclostomata</taxon>
        <taxon>Hyperoartia</taxon>
        <taxon>Petromyzontiformes</taxon>
        <taxon>Petromyzontidae</taxon>
        <taxon>Petromyzon</taxon>
    </lineage>
</organism>
<dbReference type="RefSeq" id="XP_032802693.1">
    <property type="nucleotide sequence ID" value="XM_032946802.1"/>
</dbReference>
<keyword evidence="11" id="KW-0834">Unfolded protein response</keyword>
<dbReference type="InterPro" id="IPR004827">
    <property type="entry name" value="bZIP"/>
</dbReference>
<comment type="similarity">
    <text evidence="3">Belongs to the bZIP family. ATF subfamily.</text>
</comment>
<dbReference type="Gene3D" id="1.20.5.170">
    <property type="match status" value="1"/>
</dbReference>
<feature type="compositionally biased region" description="Basic and acidic residues" evidence="14">
    <location>
        <begin position="738"/>
        <end position="747"/>
    </location>
</feature>
<dbReference type="Pfam" id="PF00170">
    <property type="entry name" value="bZIP_1"/>
    <property type="match status" value="1"/>
</dbReference>
<evidence type="ECO:0000256" key="10">
    <source>
        <dbReference type="ARBA" id="ARBA00023163"/>
    </source>
</evidence>
<evidence type="ECO:0000256" key="7">
    <source>
        <dbReference type="ARBA" id="ARBA00023015"/>
    </source>
</evidence>
<feature type="compositionally biased region" description="Polar residues" evidence="14">
    <location>
        <begin position="721"/>
        <end position="737"/>
    </location>
</feature>
<dbReference type="AlphaFoldDB" id="A0AAJ7SNG3"/>
<feature type="region of interest" description="Disordered" evidence="14">
    <location>
        <begin position="707"/>
        <end position="785"/>
    </location>
</feature>
<keyword evidence="7" id="KW-0805">Transcription regulation</keyword>
<name>A0AAJ7SNG3_PETMA</name>
<dbReference type="GO" id="GO:0005634">
    <property type="term" value="C:nucleus"/>
    <property type="evidence" value="ECO:0007669"/>
    <property type="project" value="UniProtKB-SubCell"/>
</dbReference>
<evidence type="ECO:0000256" key="5">
    <source>
        <dbReference type="ARBA" id="ARBA00022824"/>
    </source>
</evidence>
<gene>
    <name evidence="17" type="primary">LOC116938995</name>
</gene>
<dbReference type="PANTHER" id="PTHR46164">
    <property type="entry name" value="ATF6, ISOFORM C"/>
    <property type="match status" value="1"/>
</dbReference>
<keyword evidence="8" id="KW-0238">DNA-binding</keyword>
<dbReference type="PANTHER" id="PTHR46164:SF2">
    <property type="entry name" value="CYCLIC AMP-DEPENDENT TRANSCRIPTION FACTOR ATF-6 BETA"/>
    <property type="match status" value="1"/>
</dbReference>
<evidence type="ECO:0000256" key="9">
    <source>
        <dbReference type="ARBA" id="ARBA00023136"/>
    </source>
</evidence>
<evidence type="ECO:0000313" key="17">
    <source>
        <dbReference type="RefSeq" id="XP_032802693.1"/>
    </source>
</evidence>
<keyword evidence="5" id="KW-0256">Endoplasmic reticulum</keyword>
<dbReference type="PROSITE" id="PS50217">
    <property type="entry name" value="BZIP"/>
    <property type="match status" value="1"/>
</dbReference>
<dbReference type="GO" id="GO:0000981">
    <property type="term" value="F:DNA-binding transcription factor activity, RNA polymerase II-specific"/>
    <property type="evidence" value="ECO:0007669"/>
    <property type="project" value="TreeGrafter"/>
</dbReference>
<evidence type="ECO:0000256" key="14">
    <source>
        <dbReference type="SAM" id="MobiDB-lite"/>
    </source>
</evidence>
<feature type="coiled-coil region" evidence="13">
    <location>
        <begin position="402"/>
        <end position="436"/>
    </location>
</feature>
<evidence type="ECO:0000256" key="12">
    <source>
        <dbReference type="ARBA" id="ARBA00023242"/>
    </source>
</evidence>
<evidence type="ECO:0000256" key="11">
    <source>
        <dbReference type="ARBA" id="ARBA00023230"/>
    </source>
</evidence>
<keyword evidence="9" id="KW-0472">Membrane</keyword>
<accession>A0AAJ7SNG3</accession>
<dbReference type="GO" id="GO:0005789">
    <property type="term" value="C:endoplasmic reticulum membrane"/>
    <property type="evidence" value="ECO:0007669"/>
    <property type="project" value="UniProtKB-SubCell"/>
</dbReference>
<evidence type="ECO:0000313" key="16">
    <source>
        <dbReference type="Proteomes" id="UP001318040"/>
    </source>
</evidence>
<dbReference type="FunFam" id="1.20.5.170:FF:000041">
    <property type="entry name" value="Cyclic AMP-dependent transcription factor ATF-6 beta"/>
    <property type="match status" value="1"/>
</dbReference>
<feature type="domain" description="BZIP" evidence="15">
    <location>
        <begin position="377"/>
        <end position="440"/>
    </location>
</feature>
<keyword evidence="16" id="KW-1185">Reference proteome</keyword>
<evidence type="ECO:0000259" key="15">
    <source>
        <dbReference type="PROSITE" id="PS50217"/>
    </source>
</evidence>
<reference evidence="17" key="1">
    <citation type="submission" date="2025-08" db="UniProtKB">
        <authorList>
            <consortium name="RefSeq"/>
        </authorList>
    </citation>
    <scope>IDENTIFICATION</scope>
    <source>
        <tissue evidence="17">Sperm</tissue>
    </source>
</reference>
<keyword evidence="4" id="KW-0812">Transmembrane</keyword>
<dbReference type="InterPro" id="IPR051882">
    <property type="entry name" value="ATF_bZIP_TF"/>
</dbReference>
<comment type="subcellular location">
    <subcellularLocation>
        <location evidence="2">Endoplasmic reticulum membrane</location>
        <topology evidence="2">Single-pass membrane protein</topology>
    </subcellularLocation>
    <subcellularLocation>
        <location evidence="1">Nucleus</location>
    </subcellularLocation>
</comment>
<keyword evidence="6" id="KW-1133">Transmembrane helix</keyword>
<dbReference type="Proteomes" id="UP001318040">
    <property type="component" value="Chromosome 5"/>
</dbReference>
<evidence type="ECO:0000256" key="2">
    <source>
        <dbReference type="ARBA" id="ARBA00004389"/>
    </source>
</evidence>
<dbReference type="CTD" id="1388"/>